<evidence type="ECO:0000313" key="1">
    <source>
        <dbReference type="EMBL" id="GAA1671535.1"/>
    </source>
</evidence>
<keyword evidence="2" id="KW-1185">Reference proteome</keyword>
<name>A0ABP4SGE8_9ACTN</name>
<accession>A0ABP4SGE8</accession>
<dbReference type="Proteomes" id="UP001499851">
    <property type="component" value="Unassembled WGS sequence"/>
</dbReference>
<dbReference type="EMBL" id="BAAAQF010000005">
    <property type="protein sequence ID" value="GAA1671535.1"/>
    <property type="molecule type" value="Genomic_DNA"/>
</dbReference>
<reference evidence="2" key="1">
    <citation type="journal article" date="2019" name="Int. J. Syst. Evol. Microbiol.">
        <title>The Global Catalogue of Microorganisms (GCM) 10K type strain sequencing project: providing services to taxonomists for standard genome sequencing and annotation.</title>
        <authorList>
            <consortium name="The Broad Institute Genomics Platform"/>
            <consortium name="The Broad Institute Genome Sequencing Center for Infectious Disease"/>
            <person name="Wu L."/>
            <person name="Ma J."/>
        </authorList>
    </citation>
    <scope>NUCLEOTIDE SEQUENCE [LARGE SCALE GENOMIC DNA]</scope>
    <source>
        <strain evidence="2">JCM 16001</strain>
    </source>
</reference>
<comment type="caution">
    <text evidence="1">The sequence shown here is derived from an EMBL/GenBank/DDBJ whole genome shotgun (WGS) entry which is preliminary data.</text>
</comment>
<sequence>MACELFRSVARRSGFGGLRIDAKPGQRAGESVENLLGGGDAAGEFASLFGITVDCTGSLVDTGHEETPLIRGLPVVATIAIRIATLIDRTPHS</sequence>
<gene>
    <name evidence="1" type="ORF">GCM10009830_16950</name>
</gene>
<evidence type="ECO:0000313" key="2">
    <source>
        <dbReference type="Proteomes" id="UP001499851"/>
    </source>
</evidence>
<protein>
    <submittedName>
        <fullName evidence="1">Uncharacterized protein</fullName>
    </submittedName>
</protein>
<proteinExistence type="predicted"/>
<dbReference type="RefSeq" id="WP_344484417.1">
    <property type="nucleotide sequence ID" value="NZ_BAAAQF010000005.1"/>
</dbReference>
<organism evidence="1 2">
    <name type="scientific">Glycomyces endophyticus</name>
    <dbReference type="NCBI Taxonomy" id="480996"/>
    <lineage>
        <taxon>Bacteria</taxon>
        <taxon>Bacillati</taxon>
        <taxon>Actinomycetota</taxon>
        <taxon>Actinomycetes</taxon>
        <taxon>Glycomycetales</taxon>
        <taxon>Glycomycetaceae</taxon>
        <taxon>Glycomyces</taxon>
    </lineage>
</organism>